<gene>
    <name evidence="6" type="primary">C17H22orf39</name>
</gene>
<evidence type="ECO:0000256" key="2">
    <source>
        <dbReference type="ARBA" id="ARBA00043942"/>
    </source>
</evidence>
<dbReference type="Proteomes" id="UP000314981">
    <property type="component" value="Chromosome 17"/>
</dbReference>
<comment type="subcellular location">
    <subcellularLocation>
        <location evidence="2">Synaptic cleft</location>
    </subcellularLocation>
</comment>
<dbReference type="PANTHER" id="PTHR28052:SF1">
    <property type="entry name" value="UPF0545 PROTEIN C22ORF39"/>
    <property type="match status" value="1"/>
</dbReference>
<evidence type="ECO:0000256" key="1">
    <source>
        <dbReference type="ARBA" id="ARBA00006412"/>
    </source>
</evidence>
<name>A0A4W2HWR1_BOBOX</name>
<dbReference type="Proteomes" id="UP000429181">
    <property type="component" value="Chromosome 17"/>
</dbReference>
<proteinExistence type="inferred from homology"/>
<dbReference type="PANTHER" id="PTHR28052">
    <property type="entry name" value="UPF0545 PROTEIN C22ORF39"/>
    <property type="match status" value="1"/>
</dbReference>
<protein>
    <recommendedName>
        <fullName evidence="3">Synaptic plasticity regulator PANTS</fullName>
    </recommendedName>
    <alternativeName>
        <fullName evidence="4">Plasticity-associated neural transcript short</fullName>
    </alternativeName>
</protein>
<evidence type="ECO:0000313" key="6">
    <source>
        <dbReference type="Ensembl" id="ENSBIXP00005035982.1"/>
    </source>
</evidence>
<dbReference type="GeneTree" id="ENSGT00390000002511"/>
<evidence type="ECO:0000256" key="4">
    <source>
        <dbReference type="ARBA" id="ARBA00044235"/>
    </source>
</evidence>
<dbReference type="Pfam" id="PF11326">
    <property type="entry name" value="PANTS-like"/>
    <property type="match status" value="1"/>
</dbReference>
<feature type="compositionally biased region" description="Basic and acidic residues" evidence="5">
    <location>
        <begin position="287"/>
        <end position="301"/>
    </location>
</feature>
<dbReference type="GO" id="GO:0043083">
    <property type="term" value="C:synaptic cleft"/>
    <property type="evidence" value="ECO:0007669"/>
    <property type="project" value="UniProtKB-SubCell"/>
</dbReference>
<reference evidence="6" key="2">
    <citation type="submission" date="2025-05" db="UniProtKB">
        <authorList>
            <consortium name="Ensembl"/>
        </authorList>
    </citation>
    <scope>IDENTIFICATION</scope>
</reference>
<dbReference type="STRING" id="30522.A0A4W2HWR1"/>
<dbReference type="OMA" id="MDEPCPR"/>
<evidence type="ECO:0000256" key="3">
    <source>
        <dbReference type="ARBA" id="ARBA00044072"/>
    </source>
</evidence>
<dbReference type="Ensembl" id="ENSBIXT00000024837.1">
    <property type="protein sequence ID" value="ENSBIXP00000014112.1"/>
    <property type="gene ID" value="ENSBIXG00000018882.1"/>
</dbReference>
<evidence type="ECO:0000313" key="8">
    <source>
        <dbReference type="Proteomes" id="UP000429181"/>
    </source>
</evidence>
<reference evidence="7 8" key="1">
    <citation type="submission" date="2018-11" db="EMBL/GenBank/DDBJ databases">
        <title>Haplotype-resolved cattle genomes.</title>
        <authorList>
            <person name="Low W.Y."/>
            <person name="Tearle R."/>
            <person name="Bickhart D.M."/>
            <person name="Rosen B.D."/>
            <person name="Koren S."/>
            <person name="Rhie A."/>
            <person name="Hiendleder S."/>
            <person name="Phillippy A.M."/>
            <person name="Smith T.P.L."/>
            <person name="Williams J.L."/>
        </authorList>
    </citation>
    <scope>NUCLEOTIDE SEQUENCE [LARGE SCALE GENOMIC DNA]</scope>
</reference>
<feature type="region of interest" description="Disordered" evidence="5">
    <location>
        <begin position="85"/>
        <end position="141"/>
    </location>
</feature>
<dbReference type="Ensembl" id="ENSBIXT00005022943.1">
    <property type="protein sequence ID" value="ENSBIXP00005035982.1"/>
    <property type="gene ID" value="ENSBIXG00005017342.1"/>
</dbReference>
<keyword evidence="7" id="KW-1185">Reference proteome</keyword>
<feature type="compositionally biased region" description="Basic and acidic residues" evidence="5">
    <location>
        <begin position="41"/>
        <end position="52"/>
    </location>
</feature>
<dbReference type="AlphaFoldDB" id="A0A4W2HWR1"/>
<organism evidence="6 8">
    <name type="scientific">Bos indicus x Bos taurus</name>
    <name type="common">Hybrid cattle</name>
    <dbReference type="NCBI Taxonomy" id="30522"/>
    <lineage>
        <taxon>Eukaryota</taxon>
        <taxon>Metazoa</taxon>
        <taxon>Chordata</taxon>
        <taxon>Craniata</taxon>
        <taxon>Vertebrata</taxon>
        <taxon>Euteleostomi</taxon>
        <taxon>Mammalia</taxon>
        <taxon>Eutheria</taxon>
        <taxon>Laurasiatheria</taxon>
        <taxon>Artiodactyla</taxon>
        <taxon>Ruminantia</taxon>
        <taxon>Pecora</taxon>
        <taxon>Bovidae</taxon>
        <taxon>Bovinae</taxon>
        <taxon>Bos</taxon>
    </lineage>
</organism>
<dbReference type="InterPro" id="IPR021475">
    <property type="entry name" value="Pants/Emi1-like"/>
</dbReference>
<sequence length="301" mass="32700">MDEPCPRLSTASPVTPPPDAHPQDLLAPQAARPPPRFLPGRPRESPCPRRDTGGTAAAAGLTARHWFPGALIHFSDGISEVTKRRLREETAPPTPASVPPTSGFGPRPQLLLATNPDVPFTGASQGGGRGASGKISPLIGPSARQSCGAGLRRWVRRFLNMAEGEGWRVSSVGSGGPGTRVCRSERAGGRAPGPPLTPPCPPPQPPRPCEAYRAEWELCRSAGHFLRHYYVHGERPACGQWRRDLASCREWEERRSAEAQRSLCESERARVRAARKHGLVWAPRQSPPEDWHLPLPEDKDG</sequence>
<feature type="region of interest" description="Disordered" evidence="5">
    <location>
        <begin position="275"/>
        <end position="301"/>
    </location>
</feature>
<feature type="region of interest" description="Disordered" evidence="5">
    <location>
        <begin position="1"/>
        <end position="55"/>
    </location>
</feature>
<accession>A0A4W2HWR1</accession>
<evidence type="ECO:0000313" key="7">
    <source>
        <dbReference type="Proteomes" id="UP000314981"/>
    </source>
</evidence>
<comment type="similarity">
    <text evidence="1">Belongs to the UPF0545 family.</text>
</comment>
<evidence type="ECO:0000256" key="5">
    <source>
        <dbReference type="SAM" id="MobiDB-lite"/>
    </source>
</evidence>